<dbReference type="AlphaFoldDB" id="A0A7R9E8J9"/>
<accession>A0A7R9E8J9</accession>
<organism evidence="2">
    <name type="scientific">Timema monikensis</name>
    <dbReference type="NCBI Taxonomy" id="170555"/>
    <lineage>
        <taxon>Eukaryota</taxon>
        <taxon>Metazoa</taxon>
        <taxon>Ecdysozoa</taxon>
        <taxon>Arthropoda</taxon>
        <taxon>Hexapoda</taxon>
        <taxon>Insecta</taxon>
        <taxon>Pterygota</taxon>
        <taxon>Neoptera</taxon>
        <taxon>Polyneoptera</taxon>
        <taxon>Phasmatodea</taxon>
        <taxon>Timematodea</taxon>
        <taxon>Timematoidea</taxon>
        <taxon>Timematidae</taxon>
        <taxon>Timema</taxon>
    </lineage>
</organism>
<sequence>MNPDYILTPTSQSTLTKRNERKTPQAMQLLPRVRTDMLLIHLEHVLSPLSECQSITQDSLWLPHGLRRYAVDLTADDVEIEGSCESNPPSPEPATMGLDGAHHNHGHHFMANGHSNNNNSSSSPSSNGSMPGTPTHNHSGHASPDPGHGVMDAAKAAAHLNGTSE</sequence>
<feature type="region of interest" description="Disordered" evidence="1">
    <location>
        <begin position="80"/>
        <end position="165"/>
    </location>
</feature>
<gene>
    <name evidence="2" type="ORF">TMSB3V08_LOCUS5112</name>
</gene>
<name>A0A7R9E8J9_9NEOP</name>
<dbReference type="EMBL" id="OB793702">
    <property type="protein sequence ID" value="CAD7428300.1"/>
    <property type="molecule type" value="Genomic_DNA"/>
</dbReference>
<feature type="compositionally biased region" description="Low complexity" evidence="1">
    <location>
        <begin position="112"/>
        <end position="129"/>
    </location>
</feature>
<proteinExistence type="predicted"/>
<evidence type="ECO:0000313" key="2">
    <source>
        <dbReference type="EMBL" id="CAD7428300.1"/>
    </source>
</evidence>
<evidence type="ECO:0000256" key="1">
    <source>
        <dbReference type="SAM" id="MobiDB-lite"/>
    </source>
</evidence>
<reference evidence="2" key="1">
    <citation type="submission" date="2020-11" db="EMBL/GenBank/DDBJ databases">
        <authorList>
            <person name="Tran Van P."/>
        </authorList>
    </citation>
    <scope>NUCLEOTIDE SEQUENCE</scope>
</reference>
<protein>
    <submittedName>
        <fullName evidence="2">Uncharacterized protein</fullName>
    </submittedName>
</protein>
<feature type="region of interest" description="Disordered" evidence="1">
    <location>
        <begin position="1"/>
        <end position="21"/>
    </location>
</feature>